<dbReference type="Proteomes" id="UP000784294">
    <property type="component" value="Unassembled WGS sequence"/>
</dbReference>
<reference evidence="1" key="1">
    <citation type="submission" date="2018-11" db="EMBL/GenBank/DDBJ databases">
        <authorList>
            <consortium name="Pathogen Informatics"/>
        </authorList>
    </citation>
    <scope>NUCLEOTIDE SEQUENCE</scope>
</reference>
<proteinExistence type="predicted"/>
<keyword evidence="2" id="KW-1185">Reference proteome</keyword>
<dbReference type="AlphaFoldDB" id="A0A3S5ALZ2"/>
<evidence type="ECO:0000313" key="2">
    <source>
        <dbReference type="Proteomes" id="UP000784294"/>
    </source>
</evidence>
<comment type="caution">
    <text evidence="1">The sequence shown here is derived from an EMBL/GenBank/DDBJ whole genome shotgun (WGS) entry which is preliminary data.</text>
</comment>
<organism evidence="1 2">
    <name type="scientific">Protopolystoma xenopodis</name>
    <dbReference type="NCBI Taxonomy" id="117903"/>
    <lineage>
        <taxon>Eukaryota</taxon>
        <taxon>Metazoa</taxon>
        <taxon>Spiralia</taxon>
        <taxon>Lophotrochozoa</taxon>
        <taxon>Platyhelminthes</taxon>
        <taxon>Monogenea</taxon>
        <taxon>Polyopisthocotylea</taxon>
        <taxon>Polystomatidea</taxon>
        <taxon>Polystomatidae</taxon>
        <taxon>Protopolystoma</taxon>
    </lineage>
</organism>
<protein>
    <submittedName>
        <fullName evidence="1">Uncharacterized protein</fullName>
    </submittedName>
</protein>
<evidence type="ECO:0000313" key="1">
    <source>
        <dbReference type="EMBL" id="VEL32784.1"/>
    </source>
</evidence>
<dbReference type="EMBL" id="CAAALY010244659">
    <property type="protein sequence ID" value="VEL32784.1"/>
    <property type="molecule type" value="Genomic_DNA"/>
</dbReference>
<gene>
    <name evidence="1" type="ORF">PXEA_LOCUS26224</name>
</gene>
<accession>A0A3S5ALZ2</accession>
<sequence>MRADTYRNAGQHMSGPTLLRVVLPTREEKSEGGRQLCVTAADADAASKTLEDGNRRLLELDVRTGSLTKQIMFTSPNSTFILPAPFFPTALSLISSHIQSSSLDEPELLSLLRGVLCLPDQVSCALILQRKIIVITQ</sequence>
<name>A0A3S5ALZ2_9PLAT</name>